<evidence type="ECO:0000256" key="16">
    <source>
        <dbReference type="ARBA" id="ARBA00023317"/>
    </source>
</evidence>
<organism evidence="22 23">
    <name type="scientific">Cellulosilyticum lentocellum (strain ATCC 49066 / DSM 5427 / NCIMB 11756 / RHM5)</name>
    <name type="common">Clostridium lentocellum</name>
    <dbReference type="NCBI Taxonomy" id="642492"/>
    <lineage>
        <taxon>Bacteria</taxon>
        <taxon>Bacillati</taxon>
        <taxon>Bacillota</taxon>
        <taxon>Clostridia</taxon>
        <taxon>Lachnospirales</taxon>
        <taxon>Cellulosilyticaceae</taxon>
        <taxon>Cellulosilyticum</taxon>
    </lineage>
</organism>
<dbReference type="SUPFAM" id="SSF52935">
    <property type="entry name" value="PK C-terminal domain-like"/>
    <property type="match status" value="1"/>
</dbReference>
<dbReference type="FunFam" id="2.40.33.10:FF:000001">
    <property type="entry name" value="Pyruvate kinase"/>
    <property type="match status" value="1"/>
</dbReference>
<gene>
    <name evidence="22" type="ordered locus">Clole_2251</name>
</gene>
<dbReference type="Gene3D" id="3.50.30.10">
    <property type="entry name" value="Phosphohistidine domain"/>
    <property type="match status" value="1"/>
</dbReference>
<dbReference type="eggNOG" id="COG0469">
    <property type="taxonomic scope" value="Bacteria"/>
</dbReference>
<dbReference type="PANTHER" id="PTHR11817">
    <property type="entry name" value="PYRUVATE KINASE"/>
    <property type="match status" value="1"/>
</dbReference>
<feature type="domain" description="PEP-utilising enzyme mobile" evidence="20">
    <location>
        <begin position="503"/>
        <end position="574"/>
    </location>
</feature>
<dbReference type="InterPro" id="IPR040442">
    <property type="entry name" value="Pyrv_kinase-like_dom_sf"/>
</dbReference>
<evidence type="ECO:0000256" key="1">
    <source>
        <dbReference type="ARBA" id="ARBA00001946"/>
    </source>
</evidence>
<dbReference type="InterPro" id="IPR011037">
    <property type="entry name" value="Pyrv_Knase-like_insert_dom_sf"/>
</dbReference>
<evidence type="ECO:0000259" key="19">
    <source>
        <dbReference type="Pfam" id="PF00224"/>
    </source>
</evidence>
<keyword evidence="12" id="KW-0067">ATP-binding</keyword>
<evidence type="ECO:0000256" key="13">
    <source>
        <dbReference type="ARBA" id="ARBA00022842"/>
    </source>
</evidence>
<dbReference type="GO" id="GO:0004743">
    <property type="term" value="F:pyruvate kinase activity"/>
    <property type="evidence" value="ECO:0007669"/>
    <property type="project" value="UniProtKB-UniRule"/>
</dbReference>
<dbReference type="InterPro" id="IPR015806">
    <property type="entry name" value="Pyrv_Knase_insert_dom_sf"/>
</dbReference>
<evidence type="ECO:0000256" key="10">
    <source>
        <dbReference type="ARBA" id="ARBA00022741"/>
    </source>
</evidence>
<evidence type="ECO:0000256" key="2">
    <source>
        <dbReference type="ARBA" id="ARBA00001958"/>
    </source>
</evidence>
<comment type="cofactor">
    <cofactor evidence="2">
        <name>K(+)</name>
        <dbReference type="ChEBI" id="CHEBI:29103"/>
    </cofactor>
</comment>
<keyword evidence="10" id="KW-0547">Nucleotide-binding</keyword>
<comment type="pathway">
    <text evidence="3 18">Carbohydrate degradation; glycolysis; pyruvate from D-glyceraldehyde 3-phosphate: step 5/5.</text>
</comment>
<evidence type="ECO:0000256" key="8">
    <source>
        <dbReference type="ARBA" id="ARBA00022679"/>
    </source>
</evidence>
<dbReference type="InterPro" id="IPR008279">
    <property type="entry name" value="PEP-util_enz_mobile_dom"/>
</dbReference>
<feature type="domain" description="Pyruvate kinase barrel" evidence="19">
    <location>
        <begin position="1"/>
        <end position="322"/>
    </location>
</feature>
<dbReference type="InterPro" id="IPR018209">
    <property type="entry name" value="Pyrv_Knase_AS"/>
</dbReference>
<evidence type="ECO:0000313" key="22">
    <source>
        <dbReference type="EMBL" id="ADZ83960.1"/>
    </source>
</evidence>
<dbReference type="AlphaFoldDB" id="F2JRN9"/>
<dbReference type="PRINTS" id="PR01050">
    <property type="entry name" value="PYRUVTKNASE"/>
</dbReference>
<dbReference type="InterPro" id="IPR015793">
    <property type="entry name" value="Pyrv_Knase_brl"/>
</dbReference>
<evidence type="ECO:0000256" key="4">
    <source>
        <dbReference type="ARBA" id="ARBA00006237"/>
    </source>
</evidence>
<dbReference type="SUPFAM" id="SSF50800">
    <property type="entry name" value="PK beta-barrel domain-like"/>
    <property type="match status" value="1"/>
</dbReference>
<dbReference type="EMBL" id="CP002582">
    <property type="protein sequence ID" value="ADZ83960.1"/>
    <property type="molecule type" value="Genomic_DNA"/>
</dbReference>
<dbReference type="Proteomes" id="UP000008467">
    <property type="component" value="Chromosome"/>
</dbReference>
<dbReference type="GO" id="GO:0030955">
    <property type="term" value="F:potassium ion binding"/>
    <property type="evidence" value="ECO:0007669"/>
    <property type="project" value="UniProtKB-UniRule"/>
</dbReference>
<comment type="cofactor">
    <cofactor evidence="1">
        <name>Mg(2+)</name>
        <dbReference type="ChEBI" id="CHEBI:18420"/>
    </cofactor>
</comment>
<dbReference type="NCBIfam" id="NF004978">
    <property type="entry name" value="PRK06354.1"/>
    <property type="match status" value="1"/>
</dbReference>
<dbReference type="InterPro" id="IPR001697">
    <property type="entry name" value="Pyr_Knase"/>
</dbReference>
<dbReference type="GO" id="GO:0005524">
    <property type="term" value="F:ATP binding"/>
    <property type="evidence" value="ECO:0007669"/>
    <property type="project" value="UniProtKB-KW"/>
</dbReference>
<dbReference type="Pfam" id="PF00391">
    <property type="entry name" value="PEP-utilizers"/>
    <property type="match status" value="1"/>
</dbReference>
<dbReference type="Pfam" id="PF02887">
    <property type="entry name" value="PK_C"/>
    <property type="match status" value="1"/>
</dbReference>
<reference evidence="22 23" key="1">
    <citation type="journal article" date="2011" name="J. Bacteriol.">
        <title>Complete genome sequence of the cellulose-degrading bacterium Cellulosilyticum lentocellum.</title>
        <authorList>
            <consortium name="US DOE Joint Genome Institute"/>
            <person name="Miller D.A."/>
            <person name="Suen G."/>
            <person name="Bruce D."/>
            <person name="Copeland A."/>
            <person name="Cheng J.F."/>
            <person name="Detter C."/>
            <person name="Goodwin L.A."/>
            <person name="Han C.S."/>
            <person name="Hauser L.J."/>
            <person name="Land M.L."/>
            <person name="Lapidus A."/>
            <person name="Lucas S."/>
            <person name="Meincke L."/>
            <person name="Pitluck S."/>
            <person name="Tapia R."/>
            <person name="Teshima H."/>
            <person name="Woyke T."/>
            <person name="Fox B.G."/>
            <person name="Angert E.R."/>
            <person name="Currie C.R."/>
        </authorList>
    </citation>
    <scope>NUCLEOTIDE SEQUENCE [LARGE SCALE GENOMIC DNA]</scope>
    <source>
        <strain evidence="23">ATCC 49066 / DSM 5427 / NCIMB 11756 / RHM5</strain>
    </source>
</reference>
<name>F2JRN9_CELLD</name>
<dbReference type="SUPFAM" id="SSF51621">
    <property type="entry name" value="Phosphoenolpyruvate/pyruvate domain"/>
    <property type="match status" value="1"/>
</dbReference>
<sequence length="579" mass="63432">MRKTKIVCTLGPATDDEQILRELMLEGMNVARINFSHGTYEKHQQTISLVKKLRQELNLPVALLLDTKGPEIRIGDFEEREVELKKDQVFTLTTEALKGNETKVSITYNELIKDVSEGMTILLDDGLIELKVTSKTNKDIICHVENGGILSSHKGVNIPGAHLSMPFISKQDYSDIVFGIEQGVDFIAASFTRTAEDIIQIRKILSDYQCNTINIIAKIENRQGIENIDDIIRVSDGIMVARGDLGVEVPIEEIPVIQKKIISKVCNAEKPVITATQMLDSMMKNPRPTRAEVTDVANAIYDGTSAIMLSGETAAGKYPVEALQTMIKITERAEQDINYRQRFKNRDCLTNPDVTNAISHATCTTAHDINAAAIITVTKSGKTARMIAKYKPDCPIIGCSTYEYVCRQINLSWGVMPLLIKEEKNTDDLFEHAAEAVERVGYVKPGEIVVLTAGVPLGIAGTTNLIKVQVIGHILLKGRGMIHKTVCASLCVCKDEEEVKNDFKPGDILVMPKTSNHIIEELKQAAGLIIEEDGMNSHAAIVSLSLDIPIILGAQGATEILKSGAIVTLDGETGVVSCN</sequence>
<dbReference type="InterPro" id="IPR036918">
    <property type="entry name" value="Pyrv_Knase_C_sf"/>
</dbReference>
<keyword evidence="23" id="KW-1185">Reference proteome</keyword>
<evidence type="ECO:0000256" key="9">
    <source>
        <dbReference type="ARBA" id="ARBA00022723"/>
    </source>
</evidence>
<evidence type="ECO:0000256" key="6">
    <source>
        <dbReference type="ARBA" id="ARBA00012142"/>
    </source>
</evidence>
<dbReference type="GO" id="GO:0000287">
    <property type="term" value="F:magnesium ion binding"/>
    <property type="evidence" value="ECO:0007669"/>
    <property type="project" value="UniProtKB-UniRule"/>
</dbReference>
<dbReference type="Pfam" id="PF00224">
    <property type="entry name" value="PK"/>
    <property type="match status" value="1"/>
</dbReference>
<keyword evidence="13 18" id="KW-0460">Magnesium</keyword>
<dbReference type="Gene3D" id="3.40.1380.20">
    <property type="entry name" value="Pyruvate kinase, C-terminal domain"/>
    <property type="match status" value="1"/>
</dbReference>
<proteinExistence type="inferred from homology"/>
<dbReference type="PROSITE" id="PS00110">
    <property type="entry name" value="PYRUVATE_KINASE"/>
    <property type="match status" value="1"/>
</dbReference>
<dbReference type="RefSeq" id="WP_013657254.1">
    <property type="nucleotide sequence ID" value="NC_015275.1"/>
</dbReference>
<dbReference type="UniPathway" id="UPA00109">
    <property type="reaction ID" value="UER00188"/>
</dbReference>
<evidence type="ECO:0000256" key="5">
    <source>
        <dbReference type="ARBA" id="ARBA00008663"/>
    </source>
</evidence>
<evidence type="ECO:0000313" key="23">
    <source>
        <dbReference type="Proteomes" id="UP000008467"/>
    </source>
</evidence>
<evidence type="ECO:0000256" key="14">
    <source>
        <dbReference type="ARBA" id="ARBA00022958"/>
    </source>
</evidence>
<keyword evidence="8 18" id="KW-0808">Transferase</keyword>
<keyword evidence="14" id="KW-0630">Potassium</keyword>
<keyword evidence="9" id="KW-0479">Metal-binding</keyword>
<dbReference type="STRING" id="642492.Clole_2251"/>
<dbReference type="KEGG" id="cle:Clole_2251"/>
<dbReference type="FunFam" id="3.20.20.60:FF:000025">
    <property type="entry name" value="Pyruvate kinase"/>
    <property type="match status" value="1"/>
</dbReference>
<evidence type="ECO:0000256" key="17">
    <source>
        <dbReference type="NCBIfam" id="TIGR01064"/>
    </source>
</evidence>
<dbReference type="HOGENOM" id="CLU_015439_0_2_9"/>
<evidence type="ECO:0000256" key="3">
    <source>
        <dbReference type="ARBA" id="ARBA00004997"/>
    </source>
</evidence>
<keyword evidence="15 18" id="KW-0324">Glycolysis</keyword>
<feature type="domain" description="Pyruvate kinase C-terminal" evidence="21">
    <location>
        <begin position="356"/>
        <end position="468"/>
    </location>
</feature>
<dbReference type="InterPro" id="IPR015813">
    <property type="entry name" value="Pyrv/PenolPyrv_kinase-like_dom"/>
</dbReference>
<evidence type="ECO:0000256" key="15">
    <source>
        <dbReference type="ARBA" id="ARBA00023152"/>
    </source>
</evidence>
<comment type="similarity">
    <text evidence="5 18">Belongs to the pyruvate kinase family.</text>
</comment>
<dbReference type="InterPro" id="IPR015795">
    <property type="entry name" value="Pyrv_Knase_C"/>
</dbReference>
<keyword evidence="16 22" id="KW-0670">Pyruvate</keyword>
<evidence type="ECO:0000256" key="12">
    <source>
        <dbReference type="ARBA" id="ARBA00022840"/>
    </source>
</evidence>
<dbReference type="SUPFAM" id="SSF52009">
    <property type="entry name" value="Phosphohistidine domain"/>
    <property type="match status" value="1"/>
</dbReference>
<evidence type="ECO:0000259" key="20">
    <source>
        <dbReference type="Pfam" id="PF00391"/>
    </source>
</evidence>
<evidence type="ECO:0000256" key="11">
    <source>
        <dbReference type="ARBA" id="ARBA00022777"/>
    </source>
</evidence>
<dbReference type="Gene3D" id="2.40.33.10">
    <property type="entry name" value="PK beta-barrel domain-like"/>
    <property type="match status" value="1"/>
</dbReference>
<comment type="catalytic activity">
    <reaction evidence="18">
        <text>pyruvate + ATP = phosphoenolpyruvate + ADP + H(+)</text>
        <dbReference type="Rhea" id="RHEA:18157"/>
        <dbReference type="ChEBI" id="CHEBI:15361"/>
        <dbReference type="ChEBI" id="CHEBI:15378"/>
        <dbReference type="ChEBI" id="CHEBI:30616"/>
        <dbReference type="ChEBI" id="CHEBI:58702"/>
        <dbReference type="ChEBI" id="CHEBI:456216"/>
        <dbReference type="EC" id="2.7.1.40"/>
    </reaction>
</comment>
<dbReference type="GO" id="GO:0016301">
    <property type="term" value="F:kinase activity"/>
    <property type="evidence" value="ECO:0007669"/>
    <property type="project" value="UniProtKB-KW"/>
</dbReference>
<evidence type="ECO:0000256" key="18">
    <source>
        <dbReference type="RuleBase" id="RU000504"/>
    </source>
</evidence>
<dbReference type="InterPro" id="IPR036637">
    <property type="entry name" value="Phosphohistidine_dom_sf"/>
</dbReference>
<accession>F2JRN9</accession>
<evidence type="ECO:0000256" key="7">
    <source>
        <dbReference type="ARBA" id="ARBA00018587"/>
    </source>
</evidence>
<protein>
    <recommendedName>
        <fullName evidence="7 17">Pyruvate kinase</fullName>
        <ecNumber evidence="6 17">2.7.1.40</ecNumber>
    </recommendedName>
</protein>
<dbReference type="EC" id="2.7.1.40" evidence="6 17"/>
<comment type="similarity">
    <text evidence="4">In the C-terminal section; belongs to the PEP-utilizing enzyme family.</text>
</comment>
<dbReference type="Gene3D" id="3.20.20.60">
    <property type="entry name" value="Phosphoenolpyruvate-binding domains"/>
    <property type="match status" value="1"/>
</dbReference>
<dbReference type="NCBIfam" id="TIGR01064">
    <property type="entry name" value="pyruv_kin"/>
    <property type="match status" value="1"/>
</dbReference>
<dbReference type="NCBIfam" id="NF004491">
    <property type="entry name" value="PRK05826.1"/>
    <property type="match status" value="1"/>
</dbReference>
<evidence type="ECO:0000259" key="21">
    <source>
        <dbReference type="Pfam" id="PF02887"/>
    </source>
</evidence>
<keyword evidence="11 18" id="KW-0418">Kinase</keyword>